<dbReference type="InterPro" id="IPR024264">
    <property type="entry name" value="DUF3786"/>
</dbReference>
<accession>A0A212LT67</accession>
<dbReference type="EMBL" id="FMJE01000003">
    <property type="protein sequence ID" value="SCM80805.1"/>
    <property type="molecule type" value="Genomic_DNA"/>
</dbReference>
<feature type="domain" description="DUF3786" evidence="1">
    <location>
        <begin position="30"/>
        <end position="198"/>
    </location>
</feature>
<sequence length="213" mass="22919">MQTGNSNSQHLQDGYQLAYEKACAGLAAKNPEEIAANSGAEFDGGVFTLQYINEMYTVSYPEGEVSFAARQEPVPIATKVVLLHYLFTASGHALSGQLISFKEIPGGMIYLQPFNGRVLGGFKAIFGKKSGLLRQVGEKLGVTFAKYGDVAITLDILPRIPITYVIWEGDEEFPANATVLFDATAQYYLPTEDLVVAAAAGASLLNKAVRTLS</sequence>
<reference evidence="2" key="1">
    <citation type="submission" date="2016-08" db="EMBL/GenBank/DDBJ databases">
        <authorList>
            <person name="Seilhamer J.J."/>
        </authorList>
    </citation>
    <scope>NUCLEOTIDE SEQUENCE</scope>
    <source>
        <strain evidence="2">86</strain>
    </source>
</reference>
<organism evidence="2">
    <name type="scientific">uncultured Sporomusa sp</name>
    <dbReference type="NCBI Taxonomy" id="307249"/>
    <lineage>
        <taxon>Bacteria</taxon>
        <taxon>Bacillati</taxon>
        <taxon>Bacillota</taxon>
        <taxon>Negativicutes</taxon>
        <taxon>Selenomonadales</taxon>
        <taxon>Sporomusaceae</taxon>
        <taxon>Sporomusa</taxon>
        <taxon>environmental samples</taxon>
    </lineage>
</organism>
<gene>
    <name evidence="2" type="ORF">KL86SPO_30983</name>
</gene>
<dbReference type="RefSeq" id="WP_288184028.1">
    <property type="nucleotide sequence ID" value="NZ_LT608335.1"/>
</dbReference>
<name>A0A212LT67_9FIRM</name>
<evidence type="ECO:0000313" key="2">
    <source>
        <dbReference type="EMBL" id="SCM80805.1"/>
    </source>
</evidence>
<dbReference type="Pfam" id="PF12654">
    <property type="entry name" value="DUF3786"/>
    <property type="match status" value="1"/>
</dbReference>
<protein>
    <recommendedName>
        <fullName evidence="1">DUF3786 domain-containing protein</fullName>
    </recommendedName>
</protein>
<proteinExistence type="predicted"/>
<dbReference type="AlphaFoldDB" id="A0A212LT67"/>
<evidence type="ECO:0000259" key="1">
    <source>
        <dbReference type="Pfam" id="PF12654"/>
    </source>
</evidence>